<dbReference type="InterPro" id="IPR034913">
    <property type="entry name" value="mS27/PTCD2"/>
</dbReference>
<name>A0A9N9RPH2_9DIPT</name>
<evidence type="ECO:0000256" key="2">
    <source>
        <dbReference type="SAM" id="Coils"/>
    </source>
</evidence>
<reference evidence="3" key="1">
    <citation type="submission" date="2022-01" db="EMBL/GenBank/DDBJ databases">
        <authorList>
            <person name="King R."/>
        </authorList>
    </citation>
    <scope>NUCLEOTIDE SEQUENCE</scope>
</reference>
<dbReference type="Pfam" id="PF10037">
    <property type="entry name" value="MRP-S27"/>
    <property type="match status" value="1"/>
</dbReference>
<dbReference type="OrthoDB" id="19830at2759"/>
<keyword evidence="2" id="KW-0175">Coiled coil</keyword>
<evidence type="ECO:0000256" key="1">
    <source>
        <dbReference type="ARBA" id="ARBA00004173"/>
    </source>
</evidence>
<sequence length="448" mass="53000">MWRNIIRFSRGSNSIIKRTYLSDGYKLDQEWSQRLTTSILQKINSDNLYVDLSTKFQQKKKITAIDVDIYMNKADERNVEEAADLLQKLRMTSQAHKMLDSSQHAFIRLSQNHTETLFSVLNSRLDYGVFLDNYTANLLMDSFIKQNNFMLAARIGTLQMLQEDMTHPITRYLSLYSCYKFSDNLETFTDLIPPPPVEVEKVVQPVSKKKKEEIRKRVGYLRNPYSDDHFDLTNTNHLVGKTFLYIADEIQKDDQDLSNSFLLLGYALHEKYEDGNKFLEKSKSQSFYKEVLDKVSTFGSKLENLDENGQKFFDNVKNHSNLKEAKVDEVIESFIKKAVSENESKDIEEQKKTFQKWIELRDQTLNNEMNRLKRINRLEDIEKLQEEMDKQEQKLWFFENIEDIKLDIEDKKVFHPQRWFGKKKKPKKLDENYVPPDVESITRARRAK</sequence>
<dbReference type="AlphaFoldDB" id="A0A9N9RPH2"/>
<gene>
    <name evidence="3" type="ORF">CHIRRI_LOCUS3464</name>
</gene>
<reference evidence="3" key="2">
    <citation type="submission" date="2022-10" db="EMBL/GenBank/DDBJ databases">
        <authorList>
            <consortium name="ENA_rothamsted_submissions"/>
            <consortium name="culmorum"/>
            <person name="King R."/>
        </authorList>
    </citation>
    <scope>NUCLEOTIDE SEQUENCE</scope>
</reference>
<evidence type="ECO:0000313" key="3">
    <source>
        <dbReference type="EMBL" id="CAG9800522.1"/>
    </source>
</evidence>
<dbReference type="PANTHER" id="PTHR21393">
    <property type="entry name" value="MITOCHONDRIAL 28S RIBOSOMAL PROTEIN S27"/>
    <property type="match status" value="1"/>
</dbReference>
<evidence type="ECO:0008006" key="5">
    <source>
        <dbReference type="Google" id="ProtNLM"/>
    </source>
</evidence>
<dbReference type="Proteomes" id="UP001153620">
    <property type="component" value="Chromosome 1"/>
</dbReference>
<protein>
    <recommendedName>
        <fullName evidence="5">Mitochondrial 28s ribosomal protein s27</fullName>
    </recommendedName>
</protein>
<accession>A0A9N9RPH2</accession>
<comment type="subcellular location">
    <subcellularLocation>
        <location evidence="1">Mitochondrion</location>
    </subcellularLocation>
</comment>
<dbReference type="EMBL" id="OU895877">
    <property type="protein sequence ID" value="CAG9800522.1"/>
    <property type="molecule type" value="Genomic_DNA"/>
</dbReference>
<dbReference type="PANTHER" id="PTHR21393:SF0">
    <property type="entry name" value="SMALL RIBOSOMAL SUBUNIT PROTEIN MS27"/>
    <property type="match status" value="1"/>
</dbReference>
<evidence type="ECO:0000313" key="4">
    <source>
        <dbReference type="Proteomes" id="UP001153620"/>
    </source>
</evidence>
<feature type="coiled-coil region" evidence="2">
    <location>
        <begin position="374"/>
        <end position="401"/>
    </location>
</feature>
<organism evidence="3 4">
    <name type="scientific">Chironomus riparius</name>
    <dbReference type="NCBI Taxonomy" id="315576"/>
    <lineage>
        <taxon>Eukaryota</taxon>
        <taxon>Metazoa</taxon>
        <taxon>Ecdysozoa</taxon>
        <taxon>Arthropoda</taxon>
        <taxon>Hexapoda</taxon>
        <taxon>Insecta</taxon>
        <taxon>Pterygota</taxon>
        <taxon>Neoptera</taxon>
        <taxon>Endopterygota</taxon>
        <taxon>Diptera</taxon>
        <taxon>Nematocera</taxon>
        <taxon>Chironomoidea</taxon>
        <taxon>Chironomidae</taxon>
        <taxon>Chironominae</taxon>
        <taxon>Chironomus</taxon>
    </lineage>
</organism>
<proteinExistence type="predicted"/>
<dbReference type="InterPro" id="IPR019266">
    <property type="entry name" value="Ribosomal_mS27"/>
</dbReference>
<dbReference type="GO" id="GO:0005739">
    <property type="term" value="C:mitochondrion"/>
    <property type="evidence" value="ECO:0007669"/>
    <property type="project" value="UniProtKB-SubCell"/>
</dbReference>
<keyword evidence="4" id="KW-1185">Reference proteome</keyword>